<name>A0ABV7HTD1_9GAMM</name>
<comment type="caution">
    <text evidence="2">The sequence shown here is derived from an EMBL/GenBank/DDBJ whole genome shotgun (WGS) entry which is preliminary data.</text>
</comment>
<feature type="transmembrane region" description="Helical" evidence="1">
    <location>
        <begin position="433"/>
        <end position="456"/>
    </location>
</feature>
<gene>
    <name evidence="2" type="ORF">ACFOEB_11960</name>
</gene>
<keyword evidence="1" id="KW-0812">Transmembrane</keyword>
<dbReference type="InterPro" id="IPR011042">
    <property type="entry name" value="6-blade_b-propeller_TolB-like"/>
</dbReference>
<keyword evidence="1" id="KW-1133">Transmembrane helix</keyword>
<evidence type="ECO:0000313" key="2">
    <source>
        <dbReference type="EMBL" id="MFC3155919.1"/>
    </source>
</evidence>
<dbReference type="RefSeq" id="WP_382416916.1">
    <property type="nucleotide sequence ID" value="NZ_AP031500.1"/>
</dbReference>
<sequence length="568" mass="63528">MKGRSRFAAVMIVAFSVLALGLYLWVGAKRAQLPGYGFMHEDGQQLAVNFGSHIVWLDAAGREQAAIDLAELDIVPVGDFGFFSDGDLLLYHRAERLSFWDNLAAFLRLRSTRTSGASSEDGFYRCELALERCQPLAQSEQYPARSFRLLLEPASDIIYLADTASHALYKLSPEGRELAKNDRDFRFPNQLLWHKGDVWLADTNHHRVVRVATATDQFGRERQAFTARLNGEYRWPHQLAADGDGMWVLIGNSAMAEGRLQLYSWAGEPLTALVLSGLTDPLAIYSWSKHLWVNDFAEPILLKVEPKTGVTERVESPTLARLSAQVRHDKHYLRRFEWLAIGLFGCVLFGGFAAAWILEKDQTRRRLKTLGESAVDMSSAGEIEPTGQRDIMWIASRIKWYHWWLARSCWVMAAAMLVILGVNYRSLISMPSIVWVSVGTAAFMAMAGVMATQLLASIAGAKLGVIGESLVLVSAKGARTIARGTDLAYSPQFIFAEGVAVALGNPQMRFWDEQALQRWVYPRLKAAQKLTGAQQTKRLWRLRHPQLMWPVALGAVMVLAALALKLYT</sequence>
<reference evidence="3" key="1">
    <citation type="journal article" date="2019" name="Int. J. Syst. Evol. Microbiol.">
        <title>The Global Catalogue of Microorganisms (GCM) 10K type strain sequencing project: providing services to taxonomists for standard genome sequencing and annotation.</title>
        <authorList>
            <consortium name="The Broad Institute Genomics Platform"/>
            <consortium name="The Broad Institute Genome Sequencing Center for Infectious Disease"/>
            <person name="Wu L."/>
            <person name="Ma J."/>
        </authorList>
    </citation>
    <scope>NUCLEOTIDE SEQUENCE [LARGE SCALE GENOMIC DNA]</scope>
    <source>
        <strain evidence="3">KCTC 52141</strain>
    </source>
</reference>
<feature type="transmembrane region" description="Helical" evidence="1">
    <location>
        <begin position="338"/>
        <end position="358"/>
    </location>
</feature>
<protein>
    <submittedName>
        <fullName evidence="2">Uncharacterized protein</fullName>
    </submittedName>
</protein>
<organism evidence="2 3">
    <name type="scientific">Gilvimarinus japonicus</name>
    <dbReference type="NCBI Taxonomy" id="1796469"/>
    <lineage>
        <taxon>Bacteria</taxon>
        <taxon>Pseudomonadati</taxon>
        <taxon>Pseudomonadota</taxon>
        <taxon>Gammaproteobacteria</taxon>
        <taxon>Cellvibrionales</taxon>
        <taxon>Cellvibrionaceae</taxon>
        <taxon>Gilvimarinus</taxon>
    </lineage>
</organism>
<feature type="transmembrane region" description="Helical" evidence="1">
    <location>
        <begin position="547"/>
        <end position="567"/>
    </location>
</feature>
<accession>A0ABV7HTD1</accession>
<evidence type="ECO:0000313" key="3">
    <source>
        <dbReference type="Proteomes" id="UP001595548"/>
    </source>
</evidence>
<feature type="transmembrane region" description="Helical" evidence="1">
    <location>
        <begin position="7"/>
        <end position="26"/>
    </location>
</feature>
<dbReference type="SUPFAM" id="SSF63829">
    <property type="entry name" value="Calcium-dependent phosphotriesterase"/>
    <property type="match status" value="1"/>
</dbReference>
<evidence type="ECO:0000256" key="1">
    <source>
        <dbReference type="SAM" id="Phobius"/>
    </source>
</evidence>
<proteinExistence type="predicted"/>
<dbReference type="Gene3D" id="2.120.10.30">
    <property type="entry name" value="TolB, C-terminal domain"/>
    <property type="match status" value="1"/>
</dbReference>
<keyword evidence="3" id="KW-1185">Reference proteome</keyword>
<keyword evidence="1" id="KW-0472">Membrane</keyword>
<dbReference type="EMBL" id="JBHRTL010000007">
    <property type="protein sequence ID" value="MFC3155919.1"/>
    <property type="molecule type" value="Genomic_DNA"/>
</dbReference>
<feature type="transmembrane region" description="Helical" evidence="1">
    <location>
        <begin position="401"/>
        <end position="421"/>
    </location>
</feature>
<dbReference type="Proteomes" id="UP001595548">
    <property type="component" value="Unassembled WGS sequence"/>
</dbReference>